<feature type="compositionally biased region" description="Basic and acidic residues" evidence="3">
    <location>
        <begin position="186"/>
        <end position="202"/>
    </location>
</feature>
<evidence type="ECO:0000256" key="4">
    <source>
        <dbReference type="SAM" id="SignalP"/>
    </source>
</evidence>
<organism evidence="5 6">
    <name type="scientific">Diabrotica virgifera virgifera</name>
    <name type="common">western corn rootworm</name>
    <dbReference type="NCBI Taxonomy" id="50390"/>
    <lineage>
        <taxon>Eukaryota</taxon>
        <taxon>Metazoa</taxon>
        <taxon>Ecdysozoa</taxon>
        <taxon>Arthropoda</taxon>
        <taxon>Hexapoda</taxon>
        <taxon>Insecta</taxon>
        <taxon>Pterygota</taxon>
        <taxon>Neoptera</taxon>
        <taxon>Endopterygota</taxon>
        <taxon>Coleoptera</taxon>
        <taxon>Polyphaga</taxon>
        <taxon>Cucujiformia</taxon>
        <taxon>Chrysomeloidea</taxon>
        <taxon>Chrysomelidae</taxon>
        <taxon>Galerucinae</taxon>
        <taxon>Diabroticina</taxon>
        <taxon>Diabroticites</taxon>
        <taxon>Diabrotica</taxon>
    </lineage>
</organism>
<dbReference type="Pfam" id="PF00379">
    <property type="entry name" value="Chitin_bind_4"/>
    <property type="match status" value="1"/>
</dbReference>
<dbReference type="InterPro" id="IPR051217">
    <property type="entry name" value="Insect_Cuticle_Struc_Prot"/>
</dbReference>
<dbReference type="PRINTS" id="PR00947">
    <property type="entry name" value="CUTICLE"/>
</dbReference>
<dbReference type="EnsemblMetazoa" id="XM_050659434.1">
    <property type="protein sequence ID" value="XP_050515391.1"/>
    <property type="gene ID" value="LOC126890470"/>
</dbReference>
<keyword evidence="6" id="KW-1185">Reference proteome</keyword>
<keyword evidence="4" id="KW-0732">Signal</keyword>
<dbReference type="PROSITE" id="PS51155">
    <property type="entry name" value="CHIT_BIND_RR_2"/>
    <property type="match status" value="1"/>
</dbReference>
<evidence type="ECO:0000313" key="6">
    <source>
        <dbReference type="Proteomes" id="UP001652700"/>
    </source>
</evidence>
<name>A0ABM5KYX4_DIAVI</name>
<proteinExistence type="predicted"/>
<feature type="chain" id="PRO_5045028535" evidence="4">
    <location>
        <begin position="18"/>
        <end position="252"/>
    </location>
</feature>
<dbReference type="InterPro" id="IPR000618">
    <property type="entry name" value="Insect_cuticle"/>
</dbReference>
<dbReference type="PANTHER" id="PTHR12236:SF95">
    <property type="entry name" value="CUTICULAR PROTEIN 76BD, ISOFORM C-RELATED"/>
    <property type="match status" value="1"/>
</dbReference>
<feature type="region of interest" description="Disordered" evidence="3">
    <location>
        <begin position="186"/>
        <end position="212"/>
    </location>
</feature>
<feature type="signal peptide" evidence="4">
    <location>
        <begin position="1"/>
        <end position="17"/>
    </location>
</feature>
<evidence type="ECO:0000256" key="1">
    <source>
        <dbReference type="ARBA" id="ARBA00022460"/>
    </source>
</evidence>
<accession>A0ABM5KYX4</accession>
<evidence type="ECO:0000256" key="2">
    <source>
        <dbReference type="PROSITE-ProRule" id="PRU00497"/>
    </source>
</evidence>
<dbReference type="RefSeq" id="XP_050515391.1">
    <property type="nucleotide sequence ID" value="XM_050659434.1"/>
</dbReference>
<sequence>MISKTLTTLLLVTYVVAVEDIPTSYANYNDYHNTVKHIQSAYAKKAEPVQYAYAQPQQYSKPEAPSKAYSSHSSGYATQPLLTLQSNPAPAIKYTHSQVPSQERDYTVGLGAYGQQASSLGGYEQYSADLGSNNVQYAVPAQAVQYSAPKQQIVQYAAPQQPQYSGHKYEEENTHPKYEFSYGVEDHHSGDIHSHKESRDGDVTQGEYSLHEADGTVRTVKYRVDKHSGFQAVVEKSGHPQQQAHQAKNAYY</sequence>
<dbReference type="PANTHER" id="PTHR12236">
    <property type="entry name" value="STRUCTURAL CONTITUENT OF CUTICLE"/>
    <property type="match status" value="1"/>
</dbReference>
<evidence type="ECO:0000256" key="3">
    <source>
        <dbReference type="SAM" id="MobiDB-lite"/>
    </source>
</evidence>
<reference evidence="5" key="1">
    <citation type="submission" date="2025-05" db="UniProtKB">
        <authorList>
            <consortium name="EnsemblMetazoa"/>
        </authorList>
    </citation>
    <scope>IDENTIFICATION</scope>
</reference>
<dbReference type="GeneID" id="126890470"/>
<dbReference type="Proteomes" id="UP001652700">
    <property type="component" value="Unplaced"/>
</dbReference>
<dbReference type="RefSeq" id="XP_050515392.1">
    <property type="nucleotide sequence ID" value="XM_050659435.1"/>
</dbReference>
<dbReference type="RefSeq" id="XP_050515390.1">
    <property type="nucleotide sequence ID" value="XM_050659433.1"/>
</dbReference>
<keyword evidence="1 2" id="KW-0193">Cuticle</keyword>
<dbReference type="EnsemblMetazoa" id="XM_050659435.1">
    <property type="protein sequence ID" value="XP_050515392.1"/>
    <property type="gene ID" value="LOC126890470"/>
</dbReference>
<protein>
    <submittedName>
        <fullName evidence="5">Uncharacterized protein</fullName>
    </submittedName>
</protein>
<evidence type="ECO:0000313" key="5">
    <source>
        <dbReference type="EnsemblMetazoa" id="XP_050515390.1"/>
    </source>
</evidence>
<dbReference type="EnsemblMetazoa" id="XM_050659433.1">
    <property type="protein sequence ID" value="XP_050515390.1"/>
    <property type="gene ID" value="LOC126890470"/>
</dbReference>